<dbReference type="GO" id="GO:0008239">
    <property type="term" value="F:dipeptidyl-peptidase activity"/>
    <property type="evidence" value="ECO:0007669"/>
    <property type="project" value="TreeGrafter"/>
</dbReference>
<keyword evidence="3" id="KW-0732">Signal</keyword>
<dbReference type="Proteomes" id="UP000298061">
    <property type="component" value="Unassembled WGS sequence"/>
</dbReference>
<dbReference type="AlphaFoldDB" id="A0A4Z0A6P4"/>
<dbReference type="Pfam" id="PF05577">
    <property type="entry name" value="Peptidase_S28"/>
    <property type="match status" value="2"/>
</dbReference>
<comment type="caution">
    <text evidence="6">The sequence shown here is derived from an EMBL/GenBank/DDBJ whole genome shotgun (WGS) entry which is preliminary data.</text>
</comment>
<name>A0A4Z0A6P4_9AGAM</name>
<evidence type="ECO:0000313" key="6">
    <source>
        <dbReference type="EMBL" id="TFY82702.1"/>
    </source>
</evidence>
<protein>
    <recommendedName>
        <fullName evidence="8">Serine aminopeptidase S33 domain-containing protein</fullName>
    </recommendedName>
</protein>
<dbReference type="GO" id="GO:0006508">
    <property type="term" value="P:proteolysis"/>
    <property type="evidence" value="ECO:0007669"/>
    <property type="project" value="UniProtKB-KW"/>
</dbReference>
<dbReference type="OrthoDB" id="1735038at2759"/>
<keyword evidence="2" id="KW-0645">Protease</keyword>
<gene>
    <name evidence="6" type="ORF">EWM64_g1303</name>
</gene>
<accession>A0A4Z0A6P4</accession>
<dbReference type="PANTHER" id="PTHR11010:SF23">
    <property type="entry name" value="SERINE PEPTIDASE"/>
    <property type="match status" value="1"/>
</dbReference>
<dbReference type="InterPro" id="IPR008758">
    <property type="entry name" value="Peptidase_S28"/>
</dbReference>
<proteinExistence type="inferred from homology"/>
<evidence type="ECO:0008006" key="8">
    <source>
        <dbReference type="Google" id="ProtNLM"/>
    </source>
</evidence>
<evidence type="ECO:0000256" key="2">
    <source>
        <dbReference type="ARBA" id="ARBA00022670"/>
    </source>
</evidence>
<evidence type="ECO:0000256" key="4">
    <source>
        <dbReference type="ARBA" id="ARBA00022801"/>
    </source>
</evidence>
<keyword evidence="7" id="KW-1185">Reference proteome</keyword>
<reference evidence="6 7" key="1">
    <citation type="submission" date="2019-02" db="EMBL/GenBank/DDBJ databases">
        <title>Genome sequencing of the rare red list fungi Hericium alpestre (H. flagellum).</title>
        <authorList>
            <person name="Buettner E."/>
            <person name="Kellner H."/>
        </authorList>
    </citation>
    <scope>NUCLEOTIDE SEQUENCE [LARGE SCALE GENOMIC DNA]</scope>
    <source>
        <strain evidence="6 7">DSM 108284</strain>
    </source>
</reference>
<keyword evidence="5" id="KW-0325">Glycoprotein</keyword>
<dbReference type="EMBL" id="SFCI01000085">
    <property type="protein sequence ID" value="TFY82702.1"/>
    <property type="molecule type" value="Genomic_DNA"/>
</dbReference>
<keyword evidence="4" id="KW-0378">Hydrolase</keyword>
<evidence type="ECO:0000256" key="3">
    <source>
        <dbReference type="ARBA" id="ARBA00022729"/>
    </source>
</evidence>
<evidence type="ECO:0000256" key="1">
    <source>
        <dbReference type="ARBA" id="ARBA00011079"/>
    </source>
</evidence>
<dbReference type="InterPro" id="IPR029058">
    <property type="entry name" value="AB_hydrolase_fold"/>
</dbReference>
<evidence type="ECO:0000256" key="5">
    <source>
        <dbReference type="ARBA" id="ARBA00023180"/>
    </source>
</evidence>
<dbReference type="GO" id="GO:0070008">
    <property type="term" value="F:serine-type exopeptidase activity"/>
    <property type="evidence" value="ECO:0007669"/>
    <property type="project" value="InterPro"/>
</dbReference>
<sequence length="353" mass="39025">MTPLSPITNFVKHAVTGASLPPLNTTYYFDQPIDHNDLSLGTFKQRYWMDWEYYELGGPILMFTPGENNAGGYSGYLTNISIFGMIAQQEKGATLLIEHRFFGLSNPYPDLTSKSLKYLTVQHALDDFAHFAQNAKLPMPGGDSVTPDKAPWILLGGSYSGPGAQFYRFCDALEVDNGKIAPAGGFGLEHAIAKWGAYFRNTYLQLLCGNQGAECNEFGGFQDGAPTDSLTIASRLIQPGYDERQCVMMFPEAFSTPPLPNVQKLNEAYDGWNVQAGRIFFANGKRDPWRDATVSADEHNIASTDSQPIVISDGFHFSDLRAAAGDVDPTVANVQKQALSFMHQWMEEFRSSH</sequence>
<dbReference type="PANTHER" id="PTHR11010">
    <property type="entry name" value="PROTEASE S28 PRO-X CARBOXYPEPTIDASE-RELATED"/>
    <property type="match status" value="1"/>
</dbReference>
<comment type="similarity">
    <text evidence="1">Belongs to the peptidase S28 family.</text>
</comment>
<organism evidence="6 7">
    <name type="scientific">Hericium alpestre</name>
    <dbReference type="NCBI Taxonomy" id="135208"/>
    <lineage>
        <taxon>Eukaryota</taxon>
        <taxon>Fungi</taxon>
        <taxon>Dikarya</taxon>
        <taxon>Basidiomycota</taxon>
        <taxon>Agaricomycotina</taxon>
        <taxon>Agaricomycetes</taxon>
        <taxon>Russulales</taxon>
        <taxon>Hericiaceae</taxon>
        <taxon>Hericium</taxon>
    </lineage>
</organism>
<dbReference type="Gene3D" id="3.40.50.1820">
    <property type="entry name" value="alpha/beta hydrolase"/>
    <property type="match status" value="1"/>
</dbReference>
<evidence type="ECO:0000313" key="7">
    <source>
        <dbReference type="Proteomes" id="UP000298061"/>
    </source>
</evidence>